<protein>
    <submittedName>
        <fullName evidence="2">Uncharacterized protein</fullName>
    </submittedName>
</protein>
<feature type="compositionally biased region" description="Basic and acidic residues" evidence="1">
    <location>
        <begin position="14"/>
        <end position="23"/>
    </location>
</feature>
<feature type="region of interest" description="Disordered" evidence="1">
    <location>
        <begin position="1"/>
        <end position="26"/>
    </location>
</feature>
<dbReference type="Proteomes" id="UP000290767">
    <property type="component" value="Unassembled WGS sequence"/>
</dbReference>
<dbReference type="EMBL" id="MZMU01000002">
    <property type="protein sequence ID" value="RXT29862.1"/>
    <property type="molecule type" value="Genomic_DNA"/>
</dbReference>
<comment type="caution">
    <text evidence="2">The sequence shown here is derived from an EMBL/GenBank/DDBJ whole genome shotgun (WGS) entry which is preliminary data.</text>
</comment>
<organism evidence="2 3">
    <name type="scientific">Rhizobium leguminosarum</name>
    <dbReference type="NCBI Taxonomy" id="384"/>
    <lineage>
        <taxon>Bacteria</taxon>
        <taxon>Pseudomonadati</taxon>
        <taxon>Pseudomonadota</taxon>
        <taxon>Alphaproteobacteria</taxon>
        <taxon>Hyphomicrobiales</taxon>
        <taxon>Rhizobiaceae</taxon>
        <taxon>Rhizobium/Agrobacterium group</taxon>
        <taxon>Rhizobium</taxon>
    </lineage>
</organism>
<reference evidence="2 3" key="1">
    <citation type="submission" date="2017-03" db="EMBL/GenBank/DDBJ databases">
        <authorList>
            <person name="Safronova V.I."/>
            <person name="Sazanova A.L."/>
            <person name="Chirak E.R."/>
        </authorList>
    </citation>
    <scope>NUCLEOTIDE SEQUENCE [LARGE SCALE GENOMIC DNA]</scope>
    <source>
        <strain evidence="2 3">Tri-43</strain>
    </source>
</reference>
<evidence type="ECO:0000313" key="3">
    <source>
        <dbReference type="Proteomes" id="UP000290767"/>
    </source>
</evidence>
<evidence type="ECO:0000313" key="2">
    <source>
        <dbReference type="EMBL" id="RXT29862.1"/>
    </source>
</evidence>
<dbReference type="AlphaFoldDB" id="A0A4Q1UCS5"/>
<name>A0A4Q1UCS5_RHILE</name>
<accession>A0A4Q1UCS5</accession>
<proteinExistence type="predicted"/>
<evidence type="ECO:0000256" key="1">
    <source>
        <dbReference type="SAM" id="MobiDB-lite"/>
    </source>
</evidence>
<sequence length="75" mass="8224">MSSKKRSSTDDSQSADRRYEARPETGGTWMIVDTFTDLPAASDGRDLVKLRKDDATEMAAELNRCEVEGSASPLV</sequence>
<gene>
    <name evidence="2" type="ORF">B5P46_02035</name>
</gene>